<dbReference type="WBParaSite" id="PS1159_v2.g17939.t1">
    <property type="protein sequence ID" value="PS1159_v2.g17939.t1"/>
    <property type="gene ID" value="PS1159_v2.g17939"/>
</dbReference>
<protein>
    <submittedName>
        <fullName evidence="2">Uncharacterized protein</fullName>
    </submittedName>
</protein>
<name>A0AC35FL21_9BILA</name>
<evidence type="ECO:0000313" key="1">
    <source>
        <dbReference type="Proteomes" id="UP000887580"/>
    </source>
</evidence>
<sequence>MPKSKSNELADKLMSELISSRGFQKLWQETALELVGDSQQHQPSHSDKYDNNHINEINSSPNIDSITAGQVVEELSSNIILTVENFLRNLPLGLPHSEDRLNRETANLYSVRVQLDRLSNHSQLQLPQLRLAARRLSYLLKNFSICTSSHFPVPSCSFLASSLCDLLYRYEELCSINEELVPSTASIRLKRAIDDFHYDIVKRLNAILLQRRPQTAATTTTTTSGLGTSCRSFSNLSLSPNILSRTIGGSRVSLAPTIIFQRTPSKPSTKKSFFLSPDLEAARARIRRSRSLLISSSPSNRKTTIDEIERRWRTMLNKDDANAILKSVANREGAESQAALKAACKLTRSVVDEIAKHVERL</sequence>
<accession>A0AC35FL21</accession>
<dbReference type="Proteomes" id="UP000887580">
    <property type="component" value="Unplaced"/>
</dbReference>
<evidence type="ECO:0000313" key="2">
    <source>
        <dbReference type="WBParaSite" id="PS1159_v2.g17939.t1"/>
    </source>
</evidence>
<organism evidence="1 2">
    <name type="scientific">Panagrolaimus sp. PS1159</name>
    <dbReference type="NCBI Taxonomy" id="55785"/>
    <lineage>
        <taxon>Eukaryota</taxon>
        <taxon>Metazoa</taxon>
        <taxon>Ecdysozoa</taxon>
        <taxon>Nematoda</taxon>
        <taxon>Chromadorea</taxon>
        <taxon>Rhabditida</taxon>
        <taxon>Tylenchina</taxon>
        <taxon>Panagrolaimomorpha</taxon>
        <taxon>Panagrolaimoidea</taxon>
        <taxon>Panagrolaimidae</taxon>
        <taxon>Panagrolaimus</taxon>
    </lineage>
</organism>
<proteinExistence type="predicted"/>
<reference evidence="2" key="1">
    <citation type="submission" date="2022-11" db="UniProtKB">
        <authorList>
            <consortium name="WormBaseParasite"/>
        </authorList>
    </citation>
    <scope>IDENTIFICATION</scope>
</reference>